<accession>A0A1G8AEA4</accession>
<dbReference type="CDD" id="cd01949">
    <property type="entry name" value="GGDEF"/>
    <property type="match status" value="1"/>
</dbReference>
<keyword evidence="1" id="KW-1133">Transmembrane helix</keyword>
<feature type="transmembrane region" description="Helical" evidence="1">
    <location>
        <begin position="20"/>
        <end position="39"/>
    </location>
</feature>
<protein>
    <submittedName>
        <fullName evidence="3">Diguanylate cyclase (GGDEF) domain-containing protein</fullName>
    </submittedName>
</protein>
<evidence type="ECO:0000259" key="2">
    <source>
        <dbReference type="PROSITE" id="PS50887"/>
    </source>
</evidence>
<keyword evidence="1" id="KW-0472">Membrane</keyword>
<dbReference type="InterPro" id="IPR000160">
    <property type="entry name" value="GGDEF_dom"/>
</dbReference>
<feature type="transmembrane region" description="Helical" evidence="1">
    <location>
        <begin position="184"/>
        <end position="201"/>
    </location>
</feature>
<proteinExistence type="predicted"/>
<evidence type="ECO:0000256" key="1">
    <source>
        <dbReference type="SAM" id="Phobius"/>
    </source>
</evidence>
<feature type="domain" description="GGDEF" evidence="2">
    <location>
        <begin position="238"/>
        <end position="364"/>
    </location>
</feature>
<dbReference type="PANTHER" id="PTHR46663">
    <property type="entry name" value="DIGUANYLATE CYCLASE DGCT-RELATED"/>
    <property type="match status" value="1"/>
</dbReference>
<reference evidence="3 4" key="1">
    <citation type="submission" date="2016-10" db="EMBL/GenBank/DDBJ databases">
        <authorList>
            <person name="de Groot N.N."/>
        </authorList>
    </citation>
    <scope>NUCLEOTIDE SEQUENCE [LARGE SCALE GENOMIC DNA]</scope>
    <source>
        <strain evidence="3 4">CGMCC 1.10228</strain>
    </source>
</reference>
<dbReference type="NCBIfam" id="TIGR00254">
    <property type="entry name" value="GGDEF"/>
    <property type="match status" value="1"/>
</dbReference>
<dbReference type="Pfam" id="PF00990">
    <property type="entry name" value="GGDEF"/>
    <property type="match status" value="1"/>
</dbReference>
<dbReference type="PANTHER" id="PTHR46663:SF4">
    <property type="entry name" value="DIGUANYLATE CYCLASE DGCT-RELATED"/>
    <property type="match status" value="1"/>
</dbReference>
<gene>
    <name evidence="3" type="ORF">SAMN04488136_11075</name>
</gene>
<dbReference type="InterPro" id="IPR043128">
    <property type="entry name" value="Rev_trsase/Diguanyl_cyclase"/>
</dbReference>
<dbReference type="EMBL" id="FNDD01000010">
    <property type="protein sequence ID" value="SDH19292.1"/>
    <property type="molecule type" value="Genomic_DNA"/>
</dbReference>
<dbReference type="SUPFAM" id="SSF55073">
    <property type="entry name" value="Nucleotide cyclase"/>
    <property type="match status" value="1"/>
</dbReference>
<evidence type="ECO:0000313" key="3">
    <source>
        <dbReference type="EMBL" id="SDH19292.1"/>
    </source>
</evidence>
<dbReference type="Gene3D" id="3.30.70.270">
    <property type="match status" value="1"/>
</dbReference>
<dbReference type="OrthoDB" id="5623595at2"/>
<keyword evidence="4" id="KW-1185">Reference proteome</keyword>
<dbReference type="AlphaFoldDB" id="A0A1G8AEA4"/>
<organism evidence="3 4">
    <name type="scientific">Vibrio xiamenensis</name>
    <dbReference type="NCBI Taxonomy" id="861298"/>
    <lineage>
        <taxon>Bacteria</taxon>
        <taxon>Pseudomonadati</taxon>
        <taxon>Pseudomonadota</taxon>
        <taxon>Gammaproteobacteria</taxon>
        <taxon>Vibrionales</taxon>
        <taxon>Vibrionaceae</taxon>
        <taxon>Vibrio</taxon>
    </lineage>
</organism>
<dbReference type="InterPro" id="IPR029787">
    <property type="entry name" value="Nucleotide_cyclase"/>
</dbReference>
<dbReference type="Proteomes" id="UP000198854">
    <property type="component" value="Unassembled WGS sequence"/>
</dbReference>
<dbReference type="PROSITE" id="PS50887">
    <property type="entry name" value="GGDEF"/>
    <property type="match status" value="1"/>
</dbReference>
<keyword evidence="1" id="KW-0812">Transmembrane</keyword>
<dbReference type="STRING" id="861298.SAMN04488136_11075"/>
<dbReference type="SMART" id="SM00267">
    <property type="entry name" value="GGDEF"/>
    <property type="match status" value="1"/>
</dbReference>
<dbReference type="InterPro" id="IPR052163">
    <property type="entry name" value="DGC-Regulatory_Protein"/>
</dbReference>
<name>A0A1G8AEA4_9VIBR</name>
<dbReference type="RefSeq" id="WP_093273011.1">
    <property type="nucleotide sequence ID" value="NZ_FNDD01000010.1"/>
</dbReference>
<sequence length="364" mass="42235">MIDIRAKTELGQLLARSKTLLIVFSILLIIANFYLLSATKDLSRSYSDRQNQATWFLFQLSKEFSELIAASRYAHNDAQSLNRTLLKYELTWSRFDLLIDNKEFDTLMSMEGAYEFFIHIFHKYQDLEPTHQMLANADTNREFTHNLEHLYTTMIQFINANFRVKSPVYQSQVAQAKMLNHFQFILMCLLFSCIGLVSYILHKESSYHKQLALIDPLTGVANRLAMMHQTQDRILRGRPFCLYVLDLNGFKGINDTYGHQAGDTVLETLAQRLSHNQNEHDFILYRVGGDEFSIISERTSDSDALFLHKHIHNTFIDPIELEDKTQVSMTTSVGYAKHPEHGNNLNQLISVADKKMYQMKFAKR</sequence>
<evidence type="ECO:0000313" key="4">
    <source>
        <dbReference type="Proteomes" id="UP000198854"/>
    </source>
</evidence>